<dbReference type="EMBL" id="ATAX01000006">
    <property type="protein sequence ID" value="EWM55076.1"/>
    <property type="molecule type" value="Genomic_DNA"/>
</dbReference>
<proteinExistence type="predicted"/>
<evidence type="ECO:0000256" key="1">
    <source>
        <dbReference type="SAM" id="MobiDB-lite"/>
    </source>
</evidence>
<feature type="region of interest" description="Disordered" evidence="1">
    <location>
        <begin position="80"/>
        <end position="100"/>
    </location>
</feature>
<protein>
    <recommendedName>
        <fullName evidence="4">Mobilization protein</fullName>
    </recommendedName>
</protein>
<dbReference type="Pfam" id="PF21983">
    <property type="entry name" value="NikA-like"/>
    <property type="match status" value="1"/>
</dbReference>
<name>W7UIJ2_RUMFL</name>
<sequence>MAQNKPEHYRDESERKEVSTSLRMTQKQHDKIKEKADAKGQSISTYLIDAASKDQTGFTPALLVQMQNLLNDACKMAERNEPDEVDRMQKEMNKIWQKLT</sequence>
<evidence type="ECO:0000313" key="3">
    <source>
        <dbReference type="Proteomes" id="UP000019365"/>
    </source>
</evidence>
<feature type="compositionally biased region" description="Basic and acidic residues" evidence="1">
    <location>
        <begin position="80"/>
        <end position="93"/>
    </location>
</feature>
<dbReference type="RefSeq" id="WP_037296483.1">
    <property type="nucleotide sequence ID" value="NZ_ATAX01000006.1"/>
</dbReference>
<feature type="compositionally biased region" description="Basic and acidic residues" evidence="1">
    <location>
        <begin position="27"/>
        <end position="38"/>
    </location>
</feature>
<keyword evidence="3" id="KW-1185">Reference proteome</keyword>
<feature type="region of interest" description="Disordered" evidence="1">
    <location>
        <begin position="1"/>
        <end position="39"/>
    </location>
</feature>
<accession>W7UIJ2</accession>
<comment type="caution">
    <text evidence="2">The sequence shown here is derived from an EMBL/GenBank/DDBJ whole genome shotgun (WGS) entry which is preliminary data.</text>
</comment>
<evidence type="ECO:0000313" key="2">
    <source>
        <dbReference type="EMBL" id="EWM55076.1"/>
    </source>
</evidence>
<feature type="compositionally biased region" description="Basic and acidic residues" evidence="1">
    <location>
        <begin position="1"/>
        <end position="18"/>
    </location>
</feature>
<dbReference type="Proteomes" id="UP000019365">
    <property type="component" value="Unassembled WGS sequence"/>
</dbReference>
<dbReference type="OrthoDB" id="1826404at2"/>
<evidence type="ECO:0008006" key="4">
    <source>
        <dbReference type="Google" id="ProtNLM"/>
    </source>
</evidence>
<dbReference type="AlphaFoldDB" id="W7UIJ2"/>
<reference evidence="2 3" key="1">
    <citation type="journal article" date="2014" name="PLoS ONE">
        <title>Rumen cellulosomics: divergent fiber-degrading strategies revealed by comparative genome-wide analysis of six ruminococcal strains.</title>
        <authorList>
            <person name="Dassa B."/>
            <person name="Borovok I."/>
            <person name="Ruimy-Israeli V."/>
            <person name="Lamed R."/>
            <person name="Flint H.J."/>
            <person name="Duncan S.H."/>
            <person name="Henrissat B."/>
            <person name="Coutinho P."/>
            <person name="Morrison M."/>
            <person name="Mosoni P."/>
            <person name="Yeoman C.J."/>
            <person name="White B.A."/>
            <person name="Bayer E.A."/>
        </authorList>
    </citation>
    <scope>NUCLEOTIDE SEQUENCE [LARGE SCALE GENOMIC DNA]</scope>
    <source>
        <strain evidence="2 3">007c</strain>
    </source>
</reference>
<dbReference type="InterPro" id="IPR053842">
    <property type="entry name" value="NikA-like"/>
</dbReference>
<organism evidence="2 3">
    <name type="scientific">Ruminococcus flavefaciens 007c</name>
    <dbReference type="NCBI Taxonomy" id="1341157"/>
    <lineage>
        <taxon>Bacteria</taxon>
        <taxon>Bacillati</taxon>
        <taxon>Bacillota</taxon>
        <taxon>Clostridia</taxon>
        <taxon>Eubacteriales</taxon>
        <taxon>Oscillospiraceae</taxon>
        <taxon>Ruminococcus</taxon>
    </lineage>
</organism>
<gene>
    <name evidence="2" type="ORF">RF007C_05230</name>
</gene>